<dbReference type="AlphaFoldDB" id="A0A1Q9E1D6"/>
<evidence type="ECO:0000313" key="3">
    <source>
        <dbReference type="Proteomes" id="UP000186817"/>
    </source>
</evidence>
<name>A0A1Q9E1D6_SYMMI</name>
<gene>
    <name evidence="2" type="ORF">AK812_SmicGene16022</name>
</gene>
<accession>A0A1Q9E1D6</accession>
<reference evidence="2 3" key="1">
    <citation type="submission" date="2016-02" db="EMBL/GenBank/DDBJ databases">
        <title>Genome analysis of coral dinoflagellate symbionts highlights evolutionary adaptations to a symbiotic lifestyle.</title>
        <authorList>
            <person name="Aranda M."/>
            <person name="Li Y."/>
            <person name="Liew Y.J."/>
            <person name="Baumgarten S."/>
            <person name="Simakov O."/>
            <person name="Wilson M."/>
            <person name="Piel J."/>
            <person name="Ashoor H."/>
            <person name="Bougouffa S."/>
            <person name="Bajic V.B."/>
            <person name="Ryu T."/>
            <person name="Ravasi T."/>
            <person name="Bayer T."/>
            <person name="Micklem G."/>
            <person name="Kim H."/>
            <person name="Bhak J."/>
            <person name="Lajeunesse T.C."/>
            <person name="Voolstra C.R."/>
        </authorList>
    </citation>
    <scope>NUCLEOTIDE SEQUENCE [LARGE SCALE GENOMIC DNA]</scope>
    <source>
        <strain evidence="2 3">CCMP2467</strain>
    </source>
</reference>
<dbReference type="EMBL" id="LSRX01000300">
    <property type="protein sequence ID" value="OLQ01246.1"/>
    <property type="molecule type" value="Genomic_DNA"/>
</dbReference>
<organism evidence="2 3">
    <name type="scientific">Symbiodinium microadriaticum</name>
    <name type="common">Dinoflagellate</name>
    <name type="synonym">Zooxanthella microadriatica</name>
    <dbReference type="NCBI Taxonomy" id="2951"/>
    <lineage>
        <taxon>Eukaryota</taxon>
        <taxon>Sar</taxon>
        <taxon>Alveolata</taxon>
        <taxon>Dinophyceae</taxon>
        <taxon>Suessiales</taxon>
        <taxon>Symbiodiniaceae</taxon>
        <taxon>Symbiodinium</taxon>
    </lineage>
</organism>
<keyword evidence="3" id="KW-1185">Reference proteome</keyword>
<evidence type="ECO:0000256" key="1">
    <source>
        <dbReference type="SAM" id="MobiDB-lite"/>
    </source>
</evidence>
<comment type="caution">
    <text evidence="2">The sequence shown here is derived from an EMBL/GenBank/DDBJ whole genome shotgun (WGS) entry which is preliminary data.</text>
</comment>
<feature type="region of interest" description="Disordered" evidence="1">
    <location>
        <begin position="1"/>
        <end position="24"/>
    </location>
</feature>
<evidence type="ECO:0000313" key="2">
    <source>
        <dbReference type="EMBL" id="OLQ01246.1"/>
    </source>
</evidence>
<sequence length="176" mass="18984">MLFTSRPSDAAVALREQQPTRPTAMKNMHEQFVREFDFDPESVPSLQVMENKLKSTDPNTKMEPLTAKTLRHNGGGLMRLDLKLGMDAYPACPEALAARFEDATAPPDGLRARGAVATAEATDPARLAATKHAVDAAQQHLEAPCASPAETQGTASEQTCLSCETNKGKPCFMAWA</sequence>
<dbReference type="Proteomes" id="UP000186817">
    <property type="component" value="Unassembled WGS sequence"/>
</dbReference>
<proteinExistence type="predicted"/>
<protein>
    <submittedName>
        <fullName evidence="2">Uncharacterized protein</fullName>
    </submittedName>
</protein>